<evidence type="ECO:0000313" key="4">
    <source>
        <dbReference type="EMBL" id="KAK0061715.1"/>
    </source>
</evidence>
<dbReference type="AlphaFoldDB" id="A0AAD8FER3"/>
<sequence>TRTESKCCIVMEFLCYGSLENYFKSLNNNTLKIEKVIPINLQIVQGMIYLNGKRILHGELNTANILVGSNGVVKIADYGRACILRKEDEIQCFIVDDVQNITKWYAPEVISEKRYGFKSEVYSFGLIMHQTITQGKCPVPDAQEIHKSRKDYGLFTTSEKEAIEVHESYIDLIKQCCDLLPENRPRFFTLKTDLMKYLPL</sequence>
<keyword evidence="1" id="KW-0547">Nucleotide-binding</keyword>
<dbReference type="SUPFAM" id="SSF56112">
    <property type="entry name" value="Protein kinase-like (PK-like)"/>
    <property type="match status" value="1"/>
</dbReference>
<dbReference type="Gene3D" id="1.10.510.10">
    <property type="entry name" value="Transferase(Phosphotransferase) domain 1"/>
    <property type="match status" value="1"/>
</dbReference>
<gene>
    <name evidence="4" type="ORF">Bpfe_009097</name>
</gene>
<dbReference type="InterPro" id="IPR050198">
    <property type="entry name" value="Non-receptor_tyrosine_kinases"/>
</dbReference>
<keyword evidence="2" id="KW-0067">ATP-binding</keyword>
<protein>
    <submittedName>
        <fullName evidence="4">Tyrosine-protein kinase FRK</fullName>
    </submittedName>
</protein>
<dbReference type="Pfam" id="PF07714">
    <property type="entry name" value="PK_Tyr_Ser-Thr"/>
    <property type="match status" value="1"/>
</dbReference>
<evidence type="ECO:0000313" key="5">
    <source>
        <dbReference type="Proteomes" id="UP001233172"/>
    </source>
</evidence>
<evidence type="ECO:0000256" key="1">
    <source>
        <dbReference type="ARBA" id="ARBA00022741"/>
    </source>
</evidence>
<dbReference type="InterPro" id="IPR001245">
    <property type="entry name" value="Ser-Thr/Tyr_kinase_cat_dom"/>
</dbReference>
<dbReference type="GO" id="GO:0004672">
    <property type="term" value="F:protein kinase activity"/>
    <property type="evidence" value="ECO:0007669"/>
    <property type="project" value="InterPro"/>
</dbReference>
<reference evidence="4" key="1">
    <citation type="journal article" date="2023" name="PLoS Negl. Trop. Dis.">
        <title>A genome sequence for Biomphalaria pfeifferi, the major vector snail for the human-infecting parasite Schistosoma mansoni.</title>
        <authorList>
            <person name="Bu L."/>
            <person name="Lu L."/>
            <person name="Laidemitt M.R."/>
            <person name="Zhang S.M."/>
            <person name="Mutuku M."/>
            <person name="Mkoji G."/>
            <person name="Steinauer M."/>
            <person name="Loker E.S."/>
        </authorList>
    </citation>
    <scope>NUCLEOTIDE SEQUENCE</scope>
    <source>
        <strain evidence="4">KasaAsao</strain>
    </source>
</reference>
<keyword evidence="4" id="KW-0808">Transferase</keyword>
<evidence type="ECO:0000259" key="3">
    <source>
        <dbReference type="PROSITE" id="PS50011"/>
    </source>
</evidence>
<keyword evidence="5" id="KW-1185">Reference proteome</keyword>
<dbReference type="EMBL" id="JASAOG010000029">
    <property type="protein sequence ID" value="KAK0061715.1"/>
    <property type="molecule type" value="Genomic_DNA"/>
</dbReference>
<feature type="non-terminal residue" evidence="4">
    <location>
        <position position="1"/>
    </location>
</feature>
<keyword evidence="4" id="KW-0418">Kinase</keyword>
<organism evidence="4 5">
    <name type="scientific">Biomphalaria pfeifferi</name>
    <name type="common">Bloodfluke planorb</name>
    <name type="synonym">Freshwater snail</name>
    <dbReference type="NCBI Taxonomy" id="112525"/>
    <lineage>
        <taxon>Eukaryota</taxon>
        <taxon>Metazoa</taxon>
        <taxon>Spiralia</taxon>
        <taxon>Lophotrochozoa</taxon>
        <taxon>Mollusca</taxon>
        <taxon>Gastropoda</taxon>
        <taxon>Heterobranchia</taxon>
        <taxon>Euthyneura</taxon>
        <taxon>Panpulmonata</taxon>
        <taxon>Hygrophila</taxon>
        <taxon>Lymnaeoidea</taxon>
        <taxon>Planorbidae</taxon>
        <taxon>Biomphalaria</taxon>
    </lineage>
</organism>
<dbReference type="PANTHER" id="PTHR24418">
    <property type="entry name" value="TYROSINE-PROTEIN KINASE"/>
    <property type="match status" value="1"/>
</dbReference>
<dbReference type="InterPro" id="IPR000719">
    <property type="entry name" value="Prot_kinase_dom"/>
</dbReference>
<accession>A0AAD8FER3</accession>
<dbReference type="GO" id="GO:0005524">
    <property type="term" value="F:ATP binding"/>
    <property type="evidence" value="ECO:0007669"/>
    <property type="project" value="UniProtKB-KW"/>
</dbReference>
<dbReference type="PROSITE" id="PS50011">
    <property type="entry name" value="PROTEIN_KINASE_DOM"/>
    <property type="match status" value="1"/>
</dbReference>
<feature type="domain" description="Protein kinase" evidence="3">
    <location>
        <begin position="1"/>
        <end position="198"/>
    </location>
</feature>
<reference evidence="4" key="2">
    <citation type="submission" date="2023-04" db="EMBL/GenBank/DDBJ databases">
        <authorList>
            <person name="Bu L."/>
            <person name="Lu L."/>
            <person name="Laidemitt M.R."/>
            <person name="Zhang S.M."/>
            <person name="Mutuku M."/>
            <person name="Mkoji G."/>
            <person name="Steinauer M."/>
            <person name="Loker E.S."/>
        </authorList>
    </citation>
    <scope>NUCLEOTIDE SEQUENCE</scope>
    <source>
        <strain evidence="4">KasaAsao</strain>
        <tissue evidence="4">Whole Snail</tissue>
    </source>
</reference>
<dbReference type="InterPro" id="IPR011009">
    <property type="entry name" value="Kinase-like_dom_sf"/>
</dbReference>
<dbReference type="Proteomes" id="UP001233172">
    <property type="component" value="Unassembled WGS sequence"/>
</dbReference>
<name>A0AAD8FER3_BIOPF</name>
<dbReference type="PRINTS" id="PR00109">
    <property type="entry name" value="TYRKINASE"/>
</dbReference>
<comment type="caution">
    <text evidence="4">The sequence shown here is derived from an EMBL/GenBank/DDBJ whole genome shotgun (WGS) entry which is preliminary data.</text>
</comment>
<evidence type="ECO:0000256" key="2">
    <source>
        <dbReference type="ARBA" id="ARBA00022840"/>
    </source>
</evidence>
<proteinExistence type="predicted"/>